<dbReference type="GO" id="GO:0015074">
    <property type="term" value="P:DNA integration"/>
    <property type="evidence" value="ECO:0007669"/>
    <property type="project" value="InterPro"/>
</dbReference>
<feature type="non-terminal residue" evidence="3">
    <location>
        <position position="1"/>
    </location>
</feature>
<feature type="domain" description="Tyr recombinase" evidence="2">
    <location>
        <begin position="1"/>
        <end position="156"/>
    </location>
</feature>
<organism evidence="3 4">
    <name type="scientific">candidate division MSBL1 archaeon SCGC-AAA259E22</name>
    <dbReference type="NCBI Taxonomy" id="1698265"/>
    <lineage>
        <taxon>Archaea</taxon>
        <taxon>Methanobacteriati</taxon>
        <taxon>Methanobacteriota</taxon>
        <taxon>candidate division MSBL1</taxon>
    </lineage>
</organism>
<reference evidence="3 4" key="1">
    <citation type="journal article" date="2016" name="Sci. Rep.">
        <title>Metabolic traits of an uncultured archaeal lineage -MSBL1- from brine pools of the Red Sea.</title>
        <authorList>
            <person name="Mwirichia R."/>
            <person name="Alam I."/>
            <person name="Rashid M."/>
            <person name="Vinu M."/>
            <person name="Ba-Alawi W."/>
            <person name="Anthony Kamau A."/>
            <person name="Kamanda Ngugi D."/>
            <person name="Goker M."/>
            <person name="Klenk H.P."/>
            <person name="Bajic V."/>
            <person name="Stingl U."/>
        </authorList>
    </citation>
    <scope>NUCLEOTIDE SEQUENCE [LARGE SCALE GENOMIC DNA]</scope>
    <source>
        <strain evidence="3">SCGC-AAA259E22</strain>
    </source>
</reference>
<dbReference type="AlphaFoldDB" id="A0A133UD72"/>
<dbReference type="Pfam" id="PF00589">
    <property type="entry name" value="Phage_integrase"/>
    <property type="match status" value="1"/>
</dbReference>
<accession>A0A133UD72</accession>
<gene>
    <name evidence="3" type="ORF">AKJ66_04640</name>
</gene>
<dbReference type="InterPro" id="IPR013762">
    <property type="entry name" value="Integrase-like_cat_sf"/>
</dbReference>
<dbReference type="EMBL" id="LHXP01000091">
    <property type="protein sequence ID" value="KXA92138.1"/>
    <property type="molecule type" value="Genomic_DNA"/>
</dbReference>
<dbReference type="PROSITE" id="PS51898">
    <property type="entry name" value="TYR_RECOMBINASE"/>
    <property type="match status" value="1"/>
</dbReference>
<evidence type="ECO:0000313" key="3">
    <source>
        <dbReference type="EMBL" id="KXA92138.1"/>
    </source>
</evidence>
<keyword evidence="4" id="KW-1185">Reference proteome</keyword>
<dbReference type="SUPFAM" id="SSF56349">
    <property type="entry name" value="DNA breaking-rejoining enzymes"/>
    <property type="match status" value="1"/>
</dbReference>
<sequence>KLYNTMTKIRDKTVLLMFATTGLRRNELFGLTRENIDFDRRMVTPDENSRTKRTYVTFYNQEAENHLEKHLDKKDSNKGIFSIRPRSANRIFREKSKKAGIETITPQDLRKWFAKKMRDLGVSGEHIDAFAGRLPRSVRGKHYTDYSPERLREVYEDAGITVLP</sequence>
<dbReference type="CDD" id="cd00397">
    <property type="entry name" value="DNA_BRE_C"/>
    <property type="match status" value="1"/>
</dbReference>
<name>A0A133UD72_9EURY</name>
<dbReference type="Proteomes" id="UP000070657">
    <property type="component" value="Unassembled WGS sequence"/>
</dbReference>
<evidence type="ECO:0000259" key="2">
    <source>
        <dbReference type="PROSITE" id="PS51898"/>
    </source>
</evidence>
<proteinExistence type="predicted"/>
<dbReference type="Gene3D" id="1.10.443.10">
    <property type="entry name" value="Intergrase catalytic core"/>
    <property type="match status" value="1"/>
</dbReference>
<evidence type="ECO:0000313" key="4">
    <source>
        <dbReference type="Proteomes" id="UP000070657"/>
    </source>
</evidence>
<dbReference type="GO" id="GO:0003677">
    <property type="term" value="F:DNA binding"/>
    <property type="evidence" value="ECO:0007669"/>
    <property type="project" value="InterPro"/>
</dbReference>
<keyword evidence="1" id="KW-0233">DNA recombination</keyword>
<dbReference type="InterPro" id="IPR002104">
    <property type="entry name" value="Integrase_catalytic"/>
</dbReference>
<protein>
    <recommendedName>
        <fullName evidence="2">Tyr recombinase domain-containing protein</fullName>
    </recommendedName>
</protein>
<dbReference type="InterPro" id="IPR011010">
    <property type="entry name" value="DNA_brk_join_enz"/>
</dbReference>
<evidence type="ECO:0000256" key="1">
    <source>
        <dbReference type="ARBA" id="ARBA00023172"/>
    </source>
</evidence>
<dbReference type="GO" id="GO:0006310">
    <property type="term" value="P:DNA recombination"/>
    <property type="evidence" value="ECO:0007669"/>
    <property type="project" value="UniProtKB-KW"/>
</dbReference>
<comment type="caution">
    <text evidence="3">The sequence shown here is derived from an EMBL/GenBank/DDBJ whole genome shotgun (WGS) entry which is preliminary data.</text>
</comment>